<evidence type="ECO:0000313" key="2">
    <source>
        <dbReference type="Proteomes" id="UP001187192"/>
    </source>
</evidence>
<sequence length="111" mass="12678">MDTHGWKAGELVANLGWNWGPGFMLTQITIQRKATHVGTSSNGHVAHSSYWQLTLGEATRGKKLTRNRRMILDVPMGNTLVLCDNNFMRLRRILIGSCGRRLWWRSRDEAV</sequence>
<evidence type="ECO:0000313" key="1">
    <source>
        <dbReference type="EMBL" id="GMN22985.1"/>
    </source>
</evidence>
<dbReference type="Proteomes" id="UP001187192">
    <property type="component" value="Unassembled WGS sequence"/>
</dbReference>
<protein>
    <submittedName>
        <fullName evidence="1">Uncharacterized protein</fullName>
    </submittedName>
</protein>
<keyword evidence="2" id="KW-1185">Reference proteome</keyword>
<name>A0AA87Z0V9_FICCA</name>
<organism evidence="1 2">
    <name type="scientific">Ficus carica</name>
    <name type="common">Common fig</name>
    <dbReference type="NCBI Taxonomy" id="3494"/>
    <lineage>
        <taxon>Eukaryota</taxon>
        <taxon>Viridiplantae</taxon>
        <taxon>Streptophyta</taxon>
        <taxon>Embryophyta</taxon>
        <taxon>Tracheophyta</taxon>
        <taxon>Spermatophyta</taxon>
        <taxon>Magnoliopsida</taxon>
        <taxon>eudicotyledons</taxon>
        <taxon>Gunneridae</taxon>
        <taxon>Pentapetalae</taxon>
        <taxon>rosids</taxon>
        <taxon>fabids</taxon>
        <taxon>Rosales</taxon>
        <taxon>Moraceae</taxon>
        <taxon>Ficeae</taxon>
        <taxon>Ficus</taxon>
    </lineage>
</organism>
<dbReference type="EMBL" id="BTGU01009336">
    <property type="protein sequence ID" value="GMN22985.1"/>
    <property type="molecule type" value="Genomic_DNA"/>
</dbReference>
<comment type="caution">
    <text evidence="1">The sequence shown here is derived from an EMBL/GenBank/DDBJ whole genome shotgun (WGS) entry which is preliminary data.</text>
</comment>
<accession>A0AA87Z0V9</accession>
<dbReference type="AlphaFoldDB" id="A0AA87Z0V9"/>
<reference evidence="1" key="1">
    <citation type="submission" date="2023-07" db="EMBL/GenBank/DDBJ databases">
        <title>draft genome sequence of fig (Ficus carica).</title>
        <authorList>
            <person name="Takahashi T."/>
            <person name="Nishimura K."/>
        </authorList>
    </citation>
    <scope>NUCLEOTIDE SEQUENCE</scope>
</reference>
<gene>
    <name evidence="1" type="ORF">TIFTF001_051274</name>
</gene>
<proteinExistence type="predicted"/>